<protein>
    <recommendedName>
        <fullName evidence="3">Gluconate 2-dehydrogenase subunit 3 family protein</fullName>
    </recommendedName>
</protein>
<evidence type="ECO:0000313" key="1">
    <source>
        <dbReference type="EMBL" id="PCJ27536.1"/>
    </source>
</evidence>
<dbReference type="Proteomes" id="UP000218327">
    <property type="component" value="Unassembled WGS sequence"/>
</dbReference>
<comment type="caution">
    <text evidence="1">The sequence shown here is derived from an EMBL/GenBank/DDBJ whole genome shotgun (WGS) entry which is preliminary data.</text>
</comment>
<evidence type="ECO:0008006" key="3">
    <source>
        <dbReference type="Google" id="ProtNLM"/>
    </source>
</evidence>
<dbReference type="InterPro" id="IPR027056">
    <property type="entry name" value="Gluconate_2DH_su3"/>
</dbReference>
<dbReference type="AlphaFoldDB" id="A0A2A5B952"/>
<accession>A0A2A5B952</accession>
<proteinExistence type="predicted"/>
<sequence length="210" mass="23352">MLTSELHQTTLPSGKRIMNQKRMSRRAFLNTGGDVAKGSCIILTIPMILTACDQANEARINSGAYNILSDEEVLEYSAIAARIIPSDESPGATEAGVSYFIDTVLGDNMEAQHQILREGLRNLQSEGLVQHNAAYFHLLSEEHQDQLLKEIESTEFFNTIRFLTVAGMFSLPEYGGNKDKVGFELLGFVDQHAWQPPFGFYDADYALKGE</sequence>
<organism evidence="1 2">
    <name type="scientific">SAR86 cluster bacterium</name>
    <dbReference type="NCBI Taxonomy" id="2030880"/>
    <lineage>
        <taxon>Bacteria</taxon>
        <taxon>Pseudomonadati</taxon>
        <taxon>Pseudomonadota</taxon>
        <taxon>Gammaproteobacteria</taxon>
        <taxon>SAR86 cluster</taxon>
    </lineage>
</organism>
<dbReference type="Pfam" id="PF13618">
    <property type="entry name" value="Gluconate_2-dh3"/>
    <property type="match status" value="1"/>
</dbReference>
<evidence type="ECO:0000313" key="2">
    <source>
        <dbReference type="Proteomes" id="UP000218327"/>
    </source>
</evidence>
<dbReference type="EMBL" id="NVVJ01000006">
    <property type="protein sequence ID" value="PCJ27536.1"/>
    <property type="molecule type" value="Genomic_DNA"/>
</dbReference>
<name>A0A2A5B952_9GAMM</name>
<gene>
    <name evidence="1" type="ORF">COA96_03285</name>
</gene>
<reference evidence="2" key="1">
    <citation type="submission" date="2017-08" db="EMBL/GenBank/DDBJ databases">
        <title>A dynamic microbial community with high functional redundancy inhabits the cold, oxic subseafloor aquifer.</title>
        <authorList>
            <person name="Tully B.J."/>
            <person name="Wheat C.G."/>
            <person name="Glazer B.T."/>
            <person name="Huber J.A."/>
        </authorList>
    </citation>
    <scope>NUCLEOTIDE SEQUENCE [LARGE SCALE GENOMIC DNA]</scope>
</reference>